<evidence type="ECO:0000256" key="5">
    <source>
        <dbReference type="ARBA" id="ARBA00022840"/>
    </source>
</evidence>
<sequence>MCGIFGYIANKKLNDEKIIELLSKRGPDNNSIIDISDSKKIKKLFHTRLAIIDLNERANQPYFDKSGRYVITYNGEIYNFKNIKEELINKGYIFSTTSDTEVVLYSFIEWGEKALLKLRGMFSFGIYDKQNDSWFLARDPFGIKPLYYYYDRNSFVFSSLVMPIVYSGIKEKFTINTAAISDYLATGSFIPPDTIFNEINFLKPGHYLLYKNDSIKINKYFSERNNGKLESFNNYNEVLQRVRSVIIDSIDKHFVSDVPVGVLLSSGIDSSLIAGISAILLGKKINTYSIGYYNKKKYRKIDETAIASKTAKYIQSKHENILIDYSEFDNMYDEFLESIDLPSIDGFNTFIISKKIAQRVKVVLSGLGGDEMFAGYSIFKDLYFAHQESKFIDELLMKLPYKIQSILKKDYLKYRGKDINNALIKRRILSVLKNSTRNKLIRMIVETDDVIKLISNYEIRHYMSNTLLRDSDAVSMAQGLEMRVPFVDIKIYDLINNIPAHYKISKKYNKRLLVDAFKDILLEDVYKTQKRGFSLPIPQWARNYLVNNWDIYSLYNKDILHSLGVDVNLFNNEFFNNNKIDYNYYKWLVLLIWLKKHNNYIYFQ</sequence>
<evidence type="ECO:0000256" key="7">
    <source>
        <dbReference type="ARBA" id="ARBA00048741"/>
    </source>
</evidence>
<proteinExistence type="inferred from homology"/>
<keyword evidence="13" id="KW-1185">Reference proteome</keyword>
<comment type="pathway">
    <text evidence="1">Amino-acid biosynthesis; L-asparagine biosynthesis; L-asparagine from L-aspartate (L-Gln route): step 1/1.</text>
</comment>
<dbReference type="PANTHER" id="PTHR43284:SF1">
    <property type="entry name" value="ASPARAGINE SYNTHETASE"/>
    <property type="match status" value="1"/>
</dbReference>
<evidence type="ECO:0000256" key="4">
    <source>
        <dbReference type="ARBA" id="ARBA00022741"/>
    </source>
</evidence>
<dbReference type="InParanoid" id="H1XS48"/>
<dbReference type="CDD" id="cd01991">
    <property type="entry name" value="Asn_synthase_B_C"/>
    <property type="match status" value="1"/>
</dbReference>
<evidence type="ECO:0000256" key="3">
    <source>
        <dbReference type="ARBA" id="ARBA00012737"/>
    </source>
</evidence>
<dbReference type="STRING" id="880073.Cabys_3403"/>
<evidence type="ECO:0000256" key="9">
    <source>
        <dbReference type="PIRSR" id="PIRSR001589-2"/>
    </source>
</evidence>
<keyword evidence="5 9" id="KW-0067">ATP-binding</keyword>
<evidence type="ECO:0000313" key="12">
    <source>
        <dbReference type="EMBL" id="EHO40212.1"/>
    </source>
</evidence>
<dbReference type="SUPFAM" id="SSF56235">
    <property type="entry name" value="N-terminal nucleophile aminohydrolases (Ntn hydrolases)"/>
    <property type="match status" value="1"/>
</dbReference>
<keyword evidence="6 8" id="KW-0315">Glutamine amidotransferase</keyword>
<feature type="domain" description="Glutamine amidotransferase type-2" evidence="10">
    <location>
        <begin position="2"/>
        <end position="213"/>
    </location>
</feature>
<evidence type="ECO:0000256" key="1">
    <source>
        <dbReference type="ARBA" id="ARBA00005187"/>
    </source>
</evidence>
<comment type="catalytic activity">
    <reaction evidence="7">
        <text>L-aspartate + L-glutamine + ATP + H2O = L-asparagine + L-glutamate + AMP + diphosphate + H(+)</text>
        <dbReference type="Rhea" id="RHEA:12228"/>
        <dbReference type="ChEBI" id="CHEBI:15377"/>
        <dbReference type="ChEBI" id="CHEBI:15378"/>
        <dbReference type="ChEBI" id="CHEBI:29985"/>
        <dbReference type="ChEBI" id="CHEBI:29991"/>
        <dbReference type="ChEBI" id="CHEBI:30616"/>
        <dbReference type="ChEBI" id="CHEBI:33019"/>
        <dbReference type="ChEBI" id="CHEBI:58048"/>
        <dbReference type="ChEBI" id="CHEBI:58359"/>
        <dbReference type="ChEBI" id="CHEBI:456215"/>
        <dbReference type="EC" id="6.3.5.4"/>
    </reaction>
</comment>
<organism evidence="12 13">
    <name type="scientific">Caldithrix abyssi DSM 13497</name>
    <dbReference type="NCBI Taxonomy" id="880073"/>
    <lineage>
        <taxon>Bacteria</taxon>
        <taxon>Pseudomonadati</taxon>
        <taxon>Calditrichota</taxon>
        <taxon>Calditrichia</taxon>
        <taxon>Calditrichales</taxon>
        <taxon>Calditrichaceae</taxon>
        <taxon>Caldithrix</taxon>
    </lineage>
</organism>
<dbReference type="InterPro" id="IPR033738">
    <property type="entry name" value="AsnB_N"/>
</dbReference>
<dbReference type="NCBIfam" id="TIGR01536">
    <property type="entry name" value="asn_synth_AEB"/>
    <property type="match status" value="1"/>
</dbReference>
<dbReference type="InterPro" id="IPR014729">
    <property type="entry name" value="Rossmann-like_a/b/a_fold"/>
</dbReference>
<dbReference type="PaxDb" id="880073-Calab_0569"/>
<dbReference type="EC" id="6.3.5.4" evidence="3"/>
<dbReference type="AlphaFoldDB" id="H1XS48"/>
<evidence type="ECO:0000313" key="14">
    <source>
        <dbReference type="Proteomes" id="UP000183868"/>
    </source>
</evidence>
<dbReference type="CDD" id="cd00712">
    <property type="entry name" value="AsnB"/>
    <property type="match status" value="1"/>
</dbReference>
<evidence type="ECO:0000256" key="6">
    <source>
        <dbReference type="ARBA" id="ARBA00022962"/>
    </source>
</evidence>
<dbReference type="InterPro" id="IPR029055">
    <property type="entry name" value="Ntn_hydrolases_N"/>
</dbReference>
<dbReference type="PIRSF" id="PIRSF001589">
    <property type="entry name" value="Asn_synthetase_glu-h"/>
    <property type="match status" value="1"/>
</dbReference>
<dbReference type="Pfam" id="PF13537">
    <property type="entry name" value="GATase_7"/>
    <property type="match status" value="1"/>
</dbReference>
<evidence type="ECO:0000256" key="2">
    <source>
        <dbReference type="ARBA" id="ARBA00005752"/>
    </source>
</evidence>
<dbReference type="SUPFAM" id="SSF52402">
    <property type="entry name" value="Adenine nucleotide alpha hydrolases-like"/>
    <property type="match status" value="1"/>
</dbReference>
<keyword evidence="8" id="KW-0061">Asparagine biosynthesis</keyword>
<dbReference type="eggNOG" id="COG0367">
    <property type="taxonomic scope" value="Bacteria"/>
</dbReference>
<dbReference type="OrthoDB" id="9763290at2"/>
<dbReference type="PANTHER" id="PTHR43284">
    <property type="entry name" value="ASPARAGINE SYNTHETASE (GLUTAMINE-HYDROLYZING)"/>
    <property type="match status" value="1"/>
</dbReference>
<feature type="binding site" evidence="9">
    <location>
        <position position="263"/>
    </location>
    <ligand>
        <name>ATP</name>
        <dbReference type="ChEBI" id="CHEBI:30616"/>
    </ligand>
</feature>
<keyword evidence="8" id="KW-0028">Amino-acid biosynthesis</keyword>
<dbReference type="PROSITE" id="PS51278">
    <property type="entry name" value="GATASE_TYPE_2"/>
    <property type="match status" value="1"/>
</dbReference>
<dbReference type="InterPro" id="IPR017932">
    <property type="entry name" value="GATase_2_dom"/>
</dbReference>
<dbReference type="KEGG" id="caby:Cabys_3403"/>
<dbReference type="EMBL" id="CP018099">
    <property type="protein sequence ID" value="APF20151.1"/>
    <property type="molecule type" value="Genomic_DNA"/>
</dbReference>
<dbReference type="HOGENOM" id="CLU_014658_3_0_0"/>
<dbReference type="EMBL" id="CM001402">
    <property type="protein sequence ID" value="EHO40212.1"/>
    <property type="molecule type" value="Genomic_DNA"/>
</dbReference>
<keyword evidence="4 9" id="KW-0547">Nucleotide-binding</keyword>
<dbReference type="Proteomes" id="UP000183868">
    <property type="component" value="Chromosome"/>
</dbReference>
<feature type="binding site" evidence="9">
    <location>
        <position position="290"/>
    </location>
    <ligand>
        <name>ATP</name>
        <dbReference type="ChEBI" id="CHEBI:30616"/>
    </ligand>
</feature>
<feature type="binding site" evidence="9">
    <location>
        <begin position="365"/>
        <end position="366"/>
    </location>
    <ligand>
        <name>ATP</name>
        <dbReference type="ChEBI" id="CHEBI:30616"/>
    </ligand>
</feature>
<dbReference type="GO" id="GO:0005524">
    <property type="term" value="F:ATP binding"/>
    <property type="evidence" value="ECO:0007669"/>
    <property type="project" value="UniProtKB-KW"/>
</dbReference>
<evidence type="ECO:0000313" key="13">
    <source>
        <dbReference type="Proteomes" id="UP000004671"/>
    </source>
</evidence>
<protein>
    <recommendedName>
        <fullName evidence="3">asparagine synthase (glutamine-hydrolyzing)</fullName>
        <ecNumber evidence="3">6.3.5.4</ecNumber>
    </recommendedName>
</protein>
<feature type="binding site" evidence="9">
    <location>
        <position position="99"/>
    </location>
    <ligand>
        <name>L-glutamine</name>
        <dbReference type="ChEBI" id="CHEBI:58359"/>
    </ligand>
</feature>
<dbReference type="Proteomes" id="UP000004671">
    <property type="component" value="Chromosome"/>
</dbReference>
<evidence type="ECO:0000256" key="8">
    <source>
        <dbReference type="PIRSR" id="PIRSR001589-1"/>
    </source>
</evidence>
<reference evidence="12 13" key="1">
    <citation type="submission" date="2011-09" db="EMBL/GenBank/DDBJ databases">
        <title>The permanent draft genome of Caldithrix abyssi DSM 13497.</title>
        <authorList>
            <consortium name="US DOE Joint Genome Institute (JGI-PGF)"/>
            <person name="Lucas S."/>
            <person name="Han J."/>
            <person name="Lapidus A."/>
            <person name="Bruce D."/>
            <person name="Goodwin L."/>
            <person name="Pitluck S."/>
            <person name="Peters L."/>
            <person name="Kyrpides N."/>
            <person name="Mavromatis K."/>
            <person name="Ivanova N."/>
            <person name="Mikhailova N."/>
            <person name="Chertkov O."/>
            <person name="Detter J.C."/>
            <person name="Tapia R."/>
            <person name="Han C."/>
            <person name="Land M."/>
            <person name="Hauser L."/>
            <person name="Markowitz V."/>
            <person name="Cheng J.-F."/>
            <person name="Hugenholtz P."/>
            <person name="Woyke T."/>
            <person name="Wu D."/>
            <person name="Spring S."/>
            <person name="Brambilla E."/>
            <person name="Klenk H.-P."/>
            <person name="Eisen J.A."/>
        </authorList>
    </citation>
    <scope>NUCLEOTIDE SEQUENCE [LARGE SCALE GENOMIC DNA]</scope>
    <source>
        <strain evidence="12 13">DSM 13497</strain>
    </source>
</reference>
<comment type="similarity">
    <text evidence="2">Belongs to the asparagine synthetase family.</text>
</comment>
<reference evidence="11 14" key="2">
    <citation type="submission" date="2016-11" db="EMBL/GenBank/DDBJ databases">
        <title>Genomic analysis of Caldithrix abyssi and proposal of a novel bacterial phylum Caldithrichaeota.</title>
        <authorList>
            <person name="Kublanov I."/>
            <person name="Sigalova O."/>
            <person name="Gavrilov S."/>
            <person name="Lebedinsky A."/>
            <person name="Ivanova N."/>
            <person name="Daum C."/>
            <person name="Reddy T."/>
            <person name="Klenk H.P."/>
            <person name="Goker M."/>
            <person name="Reva O."/>
            <person name="Miroshnichenko M."/>
            <person name="Kyprides N."/>
            <person name="Woyke T."/>
            <person name="Gelfand M."/>
        </authorList>
    </citation>
    <scope>NUCLEOTIDE SEQUENCE [LARGE SCALE GENOMIC DNA]</scope>
    <source>
        <strain evidence="11 14">LF13</strain>
    </source>
</reference>
<dbReference type="GO" id="GO:0004066">
    <property type="term" value="F:asparagine synthase (glutamine-hydrolyzing) activity"/>
    <property type="evidence" value="ECO:0007669"/>
    <property type="project" value="UniProtKB-EC"/>
</dbReference>
<evidence type="ECO:0000313" key="11">
    <source>
        <dbReference type="EMBL" id="APF20151.1"/>
    </source>
</evidence>
<dbReference type="GO" id="GO:0006529">
    <property type="term" value="P:asparagine biosynthetic process"/>
    <property type="evidence" value="ECO:0007669"/>
    <property type="project" value="UniProtKB-KW"/>
</dbReference>
<dbReference type="InterPro" id="IPR001962">
    <property type="entry name" value="Asn_synthase"/>
</dbReference>
<dbReference type="InterPro" id="IPR051786">
    <property type="entry name" value="ASN_synthetase/amidase"/>
</dbReference>
<evidence type="ECO:0000259" key="10">
    <source>
        <dbReference type="PROSITE" id="PS51278"/>
    </source>
</evidence>
<accession>H1XS48</accession>
<name>H1XS48_CALAY</name>
<dbReference type="InterPro" id="IPR006426">
    <property type="entry name" value="Asn_synth_AEB"/>
</dbReference>
<gene>
    <name evidence="11" type="ORF">Cabys_3403</name>
    <name evidence="12" type="ORF">Calab_0569</name>
</gene>
<dbReference type="Gene3D" id="3.60.20.10">
    <property type="entry name" value="Glutamine Phosphoribosylpyrophosphate, subunit 1, domain 1"/>
    <property type="match status" value="1"/>
</dbReference>
<dbReference type="Pfam" id="PF00733">
    <property type="entry name" value="Asn_synthase"/>
    <property type="match status" value="1"/>
</dbReference>
<feature type="active site" description="For GATase activity" evidence="8">
    <location>
        <position position="2"/>
    </location>
</feature>
<dbReference type="RefSeq" id="WP_006927140.1">
    <property type="nucleotide sequence ID" value="NZ_CM001402.1"/>
</dbReference>
<dbReference type="Gene3D" id="3.40.50.620">
    <property type="entry name" value="HUPs"/>
    <property type="match status" value="1"/>
</dbReference>